<dbReference type="OrthoDB" id="21204at2759"/>
<dbReference type="PANTHER" id="PTHR15710">
    <property type="entry name" value="E3 UBIQUITIN-PROTEIN LIGASE PRAJA"/>
    <property type="match status" value="1"/>
</dbReference>
<evidence type="ECO:0000256" key="5">
    <source>
        <dbReference type="ARBA" id="ARBA00022833"/>
    </source>
</evidence>
<dbReference type="Proteomes" id="UP000737018">
    <property type="component" value="Unassembled WGS sequence"/>
</dbReference>
<reference evidence="8" key="1">
    <citation type="submission" date="2020-03" db="EMBL/GenBank/DDBJ databases">
        <title>Castanea mollissima Vanexum genome sequencing.</title>
        <authorList>
            <person name="Staton M."/>
        </authorList>
    </citation>
    <scope>NUCLEOTIDE SEQUENCE</scope>
    <source>
        <tissue evidence="8">Leaf</tissue>
    </source>
</reference>
<dbReference type="Pfam" id="PF13639">
    <property type="entry name" value="zf-RING_2"/>
    <property type="match status" value="1"/>
</dbReference>
<dbReference type="EMBL" id="JRKL02005018">
    <property type="protein sequence ID" value="KAF3951284.1"/>
    <property type="molecule type" value="Genomic_DNA"/>
</dbReference>
<proteinExistence type="predicted"/>
<evidence type="ECO:0000256" key="3">
    <source>
        <dbReference type="ARBA" id="ARBA00022723"/>
    </source>
</evidence>
<dbReference type="InterPro" id="IPR013083">
    <property type="entry name" value="Znf_RING/FYVE/PHD"/>
</dbReference>
<evidence type="ECO:0000256" key="6">
    <source>
        <dbReference type="PROSITE-ProRule" id="PRU00175"/>
    </source>
</evidence>
<dbReference type="PROSITE" id="PS50089">
    <property type="entry name" value="ZF_RING_2"/>
    <property type="match status" value="1"/>
</dbReference>
<comment type="caution">
    <text evidence="8">The sequence shown here is derived from an EMBL/GenBank/DDBJ whole genome shotgun (WGS) entry which is preliminary data.</text>
</comment>
<evidence type="ECO:0000313" key="9">
    <source>
        <dbReference type="Proteomes" id="UP000737018"/>
    </source>
</evidence>
<dbReference type="Gene3D" id="3.30.40.10">
    <property type="entry name" value="Zinc/RING finger domain, C3HC4 (zinc finger)"/>
    <property type="match status" value="1"/>
</dbReference>
<dbReference type="SUPFAM" id="SSF57850">
    <property type="entry name" value="RING/U-box"/>
    <property type="match status" value="1"/>
</dbReference>
<keyword evidence="3" id="KW-0479">Metal-binding</keyword>
<protein>
    <recommendedName>
        <fullName evidence="2">RING-type E3 ubiquitin transferase</fullName>
        <ecNumber evidence="2">2.3.2.27</ecNumber>
    </recommendedName>
</protein>
<organism evidence="8 9">
    <name type="scientific">Castanea mollissima</name>
    <name type="common">Chinese chestnut</name>
    <dbReference type="NCBI Taxonomy" id="60419"/>
    <lineage>
        <taxon>Eukaryota</taxon>
        <taxon>Viridiplantae</taxon>
        <taxon>Streptophyta</taxon>
        <taxon>Embryophyta</taxon>
        <taxon>Tracheophyta</taxon>
        <taxon>Spermatophyta</taxon>
        <taxon>Magnoliopsida</taxon>
        <taxon>eudicotyledons</taxon>
        <taxon>Gunneridae</taxon>
        <taxon>Pentapetalae</taxon>
        <taxon>rosids</taxon>
        <taxon>fabids</taxon>
        <taxon>Fagales</taxon>
        <taxon>Fagaceae</taxon>
        <taxon>Castanea</taxon>
    </lineage>
</organism>
<accession>A0A8J4VJ60</accession>
<name>A0A8J4VJ60_9ROSI</name>
<dbReference type="EC" id="2.3.2.27" evidence="2"/>
<evidence type="ECO:0000256" key="1">
    <source>
        <dbReference type="ARBA" id="ARBA00000900"/>
    </source>
</evidence>
<dbReference type="PANTHER" id="PTHR15710:SF74">
    <property type="entry name" value="RING-TYPE E3 UBIQUITIN TRANSFERASE-RELATED"/>
    <property type="match status" value="1"/>
</dbReference>
<evidence type="ECO:0000259" key="7">
    <source>
        <dbReference type="PROSITE" id="PS50089"/>
    </source>
</evidence>
<dbReference type="GO" id="GO:0008270">
    <property type="term" value="F:zinc ion binding"/>
    <property type="evidence" value="ECO:0007669"/>
    <property type="project" value="UniProtKB-KW"/>
</dbReference>
<feature type="domain" description="RING-type" evidence="7">
    <location>
        <begin position="64"/>
        <end position="108"/>
    </location>
</feature>
<gene>
    <name evidence="8" type="ORF">CMV_023048</name>
</gene>
<evidence type="ECO:0000256" key="2">
    <source>
        <dbReference type="ARBA" id="ARBA00012483"/>
    </source>
</evidence>
<comment type="catalytic activity">
    <reaction evidence="1">
        <text>S-ubiquitinyl-[E2 ubiquitin-conjugating enzyme]-L-cysteine + [acceptor protein]-L-lysine = [E2 ubiquitin-conjugating enzyme]-L-cysteine + N(6)-ubiquitinyl-[acceptor protein]-L-lysine.</text>
        <dbReference type="EC" id="2.3.2.27"/>
    </reaction>
</comment>
<dbReference type="SMART" id="SM00184">
    <property type="entry name" value="RING"/>
    <property type="match status" value="1"/>
</dbReference>
<sequence>MAAISSESNTISNYPVDLLFDLDEALTMTTADSGLQIKKIAAPKDMPTATVTSTIHHHHHHDLCTVCIESLGSGDQGSEQQEVPCGHVYHATCIASWLSRHNSCPLCRCKISTQTD</sequence>
<keyword evidence="4 6" id="KW-0863">Zinc-finger</keyword>
<keyword evidence="9" id="KW-1185">Reference proteome</keyword>
<dbReference type="GO" id="GO:0061630">
    <property type="term" value="F:ubiquitin protein ligase activity"/>
    <property type="evidence" value="ECO:0007669"/>
    <property type="project" value="UniProtKB-EC"/>
</dbReference>
<evidence type="ECO:0000256" key="4">
    <source>
        <dbReference type="ARBA" id="ARBA00022771"/>
    </source>
</evidence>
<evidence type="ECO:0000313" key="8">
    <source>
        <dbReference type="EMBL" id="KAF3951284.1"/>
    </source>
</evidence>
<dbReference type="AlphaFoldDB" id="A0A8J4VJ60"/>
<dbReference type="InterPro" id="IPR001841">
    <property type="entry name" value="Znf_RING"/>
</dbReference>
<keyword evidence="5" id="KW-0862">Zinc</keyword>